<evidence type="ECO:0000256" key="1">
    <source>
        <dbReference type="ARBA" id="ARBA00022737"/>
    </source>
</evidence>
<gene>
    <name evidence="4" type="ORF">GOMPHAMPRED_000088</name>
</gene>
<dbReference type="SUPFAM" id="SSF48403">
    <property type="entry name" value="Ankyrin repeat"/>
    <property type="match status" value="1"/>
</dbReference>
<dbReference type="Pfam" id="PF24883">
    <property type="entry name" value="NPHP3_N"/>
    <property type="match status" value="1"/>
</dbReference>
<dbReference type="PROSITE" id="PS50088">
    <property type="entry name" value="ANK_REPEAT"/>
    <property type="match status" value="1"/>
</dbReference>
<proteinExistence type="predicted"/>
<dbReference type="InterPro" id="IPR027417">
    <property type="entry name" value="P-loop_NTPase"/>
</dbReference>
<dbReference type="InterPro" id="IPR002110">
    <property type="entry name" value="Ankyrin_rpt"/>
</dbReference>
<organism evidence="4 5">
    <name type="scientific">Gomphillus americanus</name>
    <dbReference type="NCBI Taxonomy" id="1940652"/>
    <lineage>
        <taxon>Eukaryota</taxon>
        <taxon>Fungi</taxon>
        <taxon>Dikarya</taxon>
        <taxon>Ascomycota</taxon>
        <taxon>Pezizomycotina</taxon>
        <taxon>Lecanoromycetes</taxon>
        <taxon>OSLEUM clade</taxon>
        <taxon>Ostropomycetidae</taxon>
        <taxon>Ostropales</taxon>
        <taxon>Graphidaceae</taxon>
        <taxon>Gomphilloideae</taxon>
        <taxon>Gomphillus</taxon>
    </lineage>
</organism>
<dbReference type="InterPro" id="IPR056884">
    <property type="entry name" value="NPHP3-like_N"/>
</dbReference>
<dbReference type="OrthoDB" id="4850221at2759"/>
<dbReference type="PANTHER" id="PTHR10039">
    <property type="entry name" value="AMELOGENIN"/>
    <property type="match status" value="1"/>
</dbReference>
<name>A0A8H3ED72_9LECA</name>
<dbReference type="InterPro" id="IPR036770">
    <property type="entry name" value="Ankyrin_rpt-contain_sf"/>
</dbReference>
<evidence type="ECO:0000256" key="2">
    <source>
        <dbReference type="PROSITE-ProRule" id="PRU00023"/>
    </source>
</evidence>
<dbReference type="AlphaFoldDB" id="A0A8H3ED72"/>
<dbReference type="SMART" id="SM00248">
    <property type="entry name" value="ANK"/>
    <property type="match status" value="3"/>
</dbReference>
<feature type="domain" description="Nephrocystin 3-like N-terminal" evidence="3">
    <location>
        <begin position="48"/>
        <end position="200"/>
    </location>
</feature>
<keyword evidence="2" id="KW-0040">ANK repeat</keyword>
<comment type="caution">
    <text evidence="4">The sequence shown here is derived from an EMBL/GenBank/DDBJ whole genome shotgun (WGS) entry which is preliminary data.</text>
</comment>
<evidence type="ECO:0000259" key="3">
    <source>
        <dbReference type="Pfam" id="PF24883"/>
    </source>
</evidence>
<evidence type="ECO:0000313" key="5">
    <source>
        <dbReference type="Proteomes" id="UP000664169"/>
    </source>
</evidence>
<keyword evidence="1" id="KW-0677">Repeat</keyword>
<reference evidence="4" key="1">
    <citation type="submission" date="2021-03" db="EMBL/GenBank/DDBJ databases">
        <authorList>
            <person name="Tagirdzhanova G."/>
        </authorList>
    </citation>
    <scope>NUCLEOTIDE SEQUENCE</scope>
</reference>
<dbReference type="SUPFAM" id="SSF52540">
    <property type="entry name" value="P-loop containing nucleoside triphosphate hydrolases"/>
    <property type="match status" value="1"/>
</dbReference>
<sequence>MGRLKALSRRQLELQKSHRSRVLKKQLLDACSIHDYQTTRKQARKLGTTLLFHDSNTYMEWKQSRTACTLAYSGALGSGKTVLLANIVDDLYLQQDSTTRVAYFFCRYDSPASMTARTILGCLARQLIQDHPDINALITDIDPDNPLSIDHVSALIEKVSTMPIHFVLDGFDDCSPVTQQDLVSSLQNLQRSIPLLVCIATRVQGDIFINTGAPSIHHLSAHMPIPNPDIDVYISNEVKEQLNLGNLIVRDDRLVEIIKTTLRSQANGMFLWVQLQIVCLSCMENDHDMREALKDLPSGLSETYCRLLKRHDKSRYRRLLFELILVTLEPLTLTQLEHALSVEPGNTLYNPAKLLNCIDKVIRSCAGMVLVDEEEETARFVHQSARQFLMSPAYDKQIDEYKAQTTMAEIVLTYLNYSLFETRITARRPATALTIGKLPAAMLKEMMPSGFKLLQRLKSSTSKSIEPDTVGSRPLSSAEFKGYAEAYWDIHLTYVQPSALCMKLLNEAITKQRLNLHVAHNLLTSIKRAMDNRGTQLLSVLLKQDLDDEDRKKAFKHAAQLNDTDVIDVVVEHYLNHGTEYILVEAITNDCPAMWKALLKYDPVLNQPKFEFNASYEAMGRLTPLMFAVQSRSFRMIETLLECPGVCRSQKSEIMQLTPLEFAVARGSSRAVRLLTSGFIFREWKDHESLWDTALRTFMQATNAKRSAKQFEIIQILVDNGCYNTYFTPDWRPEKAPYGRTPLMAAAENGLHSVVKLLLDFDDSNVNAQLRCWIPLQTGGTMVGPVHVGQPARPPNIITMYQETAWELARTPEIKSLLEQHGGRFGPRRAG</sequence>
<protein>
    <recommendedName>
        <fullName evidence="3">Nephrocystin 3-like N-terminal domain-containing protein</fullName>
    </recommendedName>
</protein>
<dbReference type="PANTHER" id="PTHR10039:SF10">
    <property type="entry name" value="NACHT DOMAIN-CONTAINING PROTEIN"/>
    <property type="match status" value="1"/>
</dbReference>
<dbReference type="Proteomes" id="UP000664169">
    <property type="component" value="Unassembled WGS sequence"/>
</dbReference>
<feature type="repeat" description="ANK" evidence="2">
    <location>
        <begin position="738"/>
        <end position="760"/>
    </location>
</feature>
<dbReference type="PROSITE" id="PS50297">
    <property type="entry name" value="ANK_REP_REGION"/>
    <property type="match status" value="1"/>
</dbReference>
<dbReference type="Pfam" id="PF00023">
    <property type="entry name" value="Ank"/>
    <property type="match status" value="1"/>
</dbReference>
<accession>A0A8H3ED72</accession>
<dbReference type="Gene3D" id="1.25.40.20">
    <property type="entry name" value="Ankyrin repeat-containing domain"/>
    <property type="match status" value="2"/>
</dbReference>
<dbReference type="EMBL" id="CAJPDQ010000001">
    <property type="protein sequence ID" value="CAF9903089.1"/>
    <property type="molecule type" value="Genomic_DNA"/>
</dbReference>
<evidence type="ECO:0000313" key="4">
    <source>
        <dbReference type="EMBL" id="CAF9903089.1"/>
    </source>
</evidence>
<keyword evidence="5" id="KW-1185">Reference proteome</keyword>
<dbReference type="Gene3D" id="3.40.50.300">
    <property type="entry name" value="P-loop containing nucleotide triphosphate hydrolases"/>
    <property type="match status" value="1"/>
</dbReference>